<feature type="domain" description="Porin" evidence="2">
    <location>
        <begin position="8"/>
        <end position="416"/>
    </location>
</feature>
<gene>
    <name evidence="3" type="ORF">CWS72_25055</name>
</gene>
<name>A0A2N3PN15_9PROT</name>
<sequence>MKKVLLASSALIALGAISAQAAEPIKLELKGTIVENFGYASNYTLNSASTPAGSKTNKIYEQDDGTISIVGKTTLDNGITVAANWDLYGYGGSQSRSVNGSCGNTSASAFTGATSTKQCVGNEVIKRAYVTIGTQAGTFILGEREDATYIVHNSAPDVSPLSPIGDGYWYWWVSSPSQHRTYTLDNDSRYDDRGNKITYITPSFHGLAAAFTYVPSVSNSVGSGSGTAPTSSDVATWVSNGQINGANYGGDAYGGGLAYSNTVAGVGVKGDATVVQANVANLRVYQQGLQLSYGGFTLGGSSIIRDVPSDATVNGIYSNALLNSVGAATSFTASTSANSIAQAAAYAGNSYTAGLSYATGPYAVSFAYFHDNTKSLKVLNGTGKADSTDVYDIGASYLAGPGVTFRAGVGYVDYRGSKINNSAAYLNNNSGVAALTGVKLDF</sequence>
<dbReference type="Pfam" id="PF13609">
    <property type="entry name" value="Porin_4"/>
    <property type="match status" value="1"/>
</dbReference>
<evidence type="ECO:0000313" key="4">
    <source>
        <dbReference type="Proteomes" id="UP000233293"/>
    </source>
</evidence>
<dbReference type="SUPFAM" id="SSF56935">
    <property type="entry name" value="Porins"/>
    <property type="match status" value="1"/>
</dbReference>
<proteinExistence type="predicted"/>
<reference evidence="4" key="1">
    <citation type="submission" date="2017-12" db="EMBL/GenBank/DDBJ databases">
        <title>Draft genome sequence of Telmatospirillum siberiense 26-4b1T, an acidotolerant peatland alphaproteobacterium potentially involved in sulfur cycling.</title>
        <authorList>
            <person name="Hausmann B."/>
            <person name="Pjevac P."/>
            <person name="Schreck K."/>
            <person name="Herbold C.W."/>
            <person name="Daims H."/>
            <person name="Wagner M."/>
            <person name="Pester M."/>
            <person name="Loy A."/>
        </authorList>
    </citation>
    <scope>NUCLEOTIDE SEQUENCE [LARGE SCALE GENOMIC DNA]</scope>
    <source>
        <strain evidence="4">26-4b1</strain>
    </source>
</reference>
<dbReference type="Gene3D" id="2.40.160.10">
    <property type="entry name" value="Porin"/>
    <property type="match status" value="1"/>
</dbReference>
<organism evidence="3 4">
    <name type="scientific">Telmatospirillum siberiense</name>
    <dbReference type="NCBI Taxonomy" id="382514"/>
    <lineage>
        <taxon>Bacteria</taxon>
        <taxon>Pseudomonadati</taxon>
        <taxon>Pseudomonadota</taxon>
        <taxon>Alphaproteobacteria</taxon>
        <taxon>Rhodospirillales</taxon>
        <taxon>Rhodospirillaceae</taxon>
        <taxon>Telmatospirillum</taxon>
    </lineage>
</organism>
<accession>A0A2N3PN15</accession>
<feature type="signal peptide" evidence="1">
    <location>
        <begin position="1"/>
        <end position="21"/>
    </location>
</feature>
<protein>
    <recommendedName>
        <fullName evidence="2">Porin domain-containing protein</fullName>
    </recommendedName>
</protein>
<evidence type="ECO:0000256" key="1">
    <source>
        <dbReference type="SAM" id="SignalP"/>
    </source>
</evidence>
<evidence type="ECO:0000259" key="2">
    <source>
        <dbReference type="Pfam" id="PF13609"/>
    </source>
</evidence>
<comment type="caution">
    <text evidence="3">The sequence shown here is derived from an EMBL/GenBank/DDBJ whole genome shotgun (WGS) entry which is preliminary data.</text>
</comment>
<dbReference type="GO" id="GO:0015288">
    <property type="term" value="F:porin activity"/>
    <property type="evidence" value="ECO:0007669"/>
    <property type="project" value="InterPro"/>
</dbReference>
<feature type="chain" id="PRO_5014684737" description="Porin domain-containing protein" evidence="1">
    <location>
        <begin position="22"/>
        <end position="442"/>
    </location>
</feature>
<keyword evidence="1" id="KW-0732">Signal</keyword>
<dbReference type="EMBL" id="PIUM01000044">
    <property type="protein sequence ID" value="PKU21783.1"/>
    <property type="molecule type" value="Genomic_DNA"/>
</dbReference>
<dbReference type="InterPro" id="IPR033900">
    <property type="entry name" value="Gram_neg_porin_domain"/>
</dbReference>
<dbReference type="Proteomes" id="UP000233293">
    <property type="component" value="Unassembled WGS sequence"/>
</dbReference>
<evidence type="ECO:0000313" key="3">
    <source>
        <dbReference type="EMBL" id="PKU21783.1"/>
    </source>
</evidence>
<dbReference type="InterPro" id="IPR023614">
    <property type="entry name" value="Porin_dom_sf"/>
</dbReference>
<keyword evidence="4" id="KW-1185">Reference proteome</keyword>
<dbReference type="GO" id="GO:0016020">
    <property type="term" value="C:membrane"/>
    <property type="evidence" value="ECO:0007669"/>
    <property type="project" value="InterPro"/>
</dbReference>
<dbReference type="AlphaFoldDB" id="A0A2N3PN15"/>